<evidence type="ECO:0000313" key="2">
    <source>
        <dbReference type="Proteomes" id="UP001501337"/>
    </source>
</evidence>
<dbReference type="Pfam" id="PF21980">
    <property type="entry name" value="MksE"/>
    <property type="match status" value="1"/>
</dbReference>
<organism evidence="1 2">
    <name type="scientific">Allohahella marinimesophila</name>
    <dbReference type="NCBI Taxonomy" id="1054972"/>
    <lineage>
        <taxon>Bacteria</taxon>
        <taxon>Pseudomonadati</taxon>
        <taxon>Pseudomonadota</taxon>
        <taxon>Gammaproteobacteria</taxon>
        <taxon>Oceanospirillales</taxon>
        <taxon>Hahellaceae</taxon>
        <taxon>Allohahella</taxon>
    </lineage>
</organism>
<dbReference type="InterPro" id="IPR053841">
    <property type="entry name" value="MksE"/>
</dbReference>
<dbReference type="Proteomes" id="UP001501337">
    <property type="component" value="Unassembled WGS sequence"/>
</dbReference>
<protein>
    <recommendedName>
        <fullName evidence="3">DUF4375 domain-containing protein</fullName>
    </recommendedName>
</protein>
<accession>A0ABP7NHY6</accession>
<gene>
    <name evidence="1" type="ORF">GCM10022278_03390</name>
</gene>
<comment type="caution">
    <text evidence="1">The sequence shown here is derived from an EMBL/GenBank/DDBJ whole genome shotgun (WGS) entry which is preliminary data.</text>
</comment>
<evidence type="ECO:0000313" key="1">
    <source>
        <dbReference type="EMBL" id="GAA3947496.1"/>
    </source>
</evidence>
<proteinExistence type="predicted"/>
<name>A0ABP7NHY6_9GAMM</name>
<sequence length="198" mass="22552">MSAMTESQRSGFEGILPKQSAAIYRELTAGKVILRSLWNVHTAELEDNPLYNLVFNHLSHFTELYAHLGYELAFSDAGGFFYLREVLDDDSDEHDENALKIQVALLLIGRYFARTGRDLMYLGRADAGLKDEDLNAMAADDEYNDILRTARFDKGWGEAMDFLVRRHFVFRSGPERFFLSSAGMNFLIRLVSAFSEDS</sequence>
<keyword evidence="2" id="KW-1185">Reference proteome</keyword>
<dbReference type="EMBL" id="BAABBO010000001">
    <property type="protein sequence ID" value="GAA3947496.1"/>
    <property type="molecule type" value="Genomic_DNA"/>
</dbReference>
<reference evidence="2" key="1">
    <citation type="journal article" date="2019" name="Int. J. Syst. Evol. Microbiol.">
        <title>The Global Catalogue of Microorganisms (GCM) 10K type strain sequencing project: providing services to taxonomists for standard genome sequencing and annotation.</title>
        <authorList>
            <consortium name="The Broad Institute Genomics Platform"/>
            <consortium name="The Broad Institute Genome Sequencing Center for Infectious Disease"/>
            <person name="Wu L."/>
            <person name="Ma J."/>
        </authorList>
    </citation>
    <scope>NUCLEOTIDE SEQUENCE [LARGE SCALE GENOMIC DNA]</scope>
    <source>
        <strain evidence="2">JCM 17555</strain>
    </source>
</reference>
<evidence type="ECO:0008006" key="3">
    <source>
        <dbReference type="Google" id="ProtNLM"/>
    </source>
</evidence>